<dbReference type="AlphaFoldDB" id="A0A7W6FU60"/>
<gene>
    <name evidence="2" type="ORF">GGR05_001892</name>
</gene>
<dbReference type="Gene3D" id="3.30.70.2970">
    <property type="entry name" value="Protein of unknown function (DUF541), domain 2"/>
    <property type="match status" value="1"/>
</dbReference>
<dbReference type="OrthoDB" id="9813144at2"/>
<dbReference type="GO" id="GO:0006974">
    <property type="term" value="P:DNA damage response"/>
    <property type="evidence" value="ECO:0007669"/>
    <property type="project" value="TreeGrafter"/>
</dbReference>
<evidence type="ECO:0000256" key="1">
    <source>
        <dbReference type="SAM" id="SignalP"/>
    </source>
</evidence>
<name>A0A7W6FU60_9HYPH</name>
<evidence type="ECO:0000313" key="3">
    <source>
        <dbReference type="Proteomes" id="UP000531216"/>
    </source>
</evidence>
<dbReference type="PANTHER" id="PTHR34387">
    <property type="entry name" value="SLR1258 PROTEIN"/>
    <property type="match status" value="1"/>
</dbReference>
<evidence type="ECO:0008006" key="4">
    <source>
        <dbReference type="Google" id="ProtNLM"/>
    </source>
</evidence>
<feature type="chain" id="PRO_5031244970" description="SIMPL domain-containing protein" evidence="1">
    <location>
        <begin position="25"/>
        <end position="250"/>
    </location>
</feature>
<dbReference type="Gene3D" id="3.30.110.170">
    <property type="entry name" value="Protein of unknown function (DUF541), domain 1"/>
    <property type="match status" value="1"/>
</dbReference>
<sequence length="250" mass="25949">MSAVRLFAPLALGAALAFASPVLAQDAPPPPAPPPARVSVSGEGLARGAPDLAVTQLTVMRSAATAADALGQVNTAMDAVRAAMPSFGVEARDLQTSGFQISPQYRYDNRSDGTQAPPVLTGYEVRNTLSVKVRDIAKLGELLDRAVQLGVNEGGSISFQIEDDASLRDAARRDAVARARSSATALAEAAGLKLGRVVSIEDTAAGFVPLPPPMPMGEMRMMASSAAKVPVEAGENTISAQVRIVYELQP</sequence>
<dbReference type="Pfam" id="PF04402">
    <property type="entry name" value="SIMPL"/>
    <property type="match status" value="1"/>
</dbReference>
<dbReference type="InterPro" id="IPR052022">
    <property type="entry name" value="26kDa_periplasmic_antigen"/>
</dbReference>
<reference evidence="2 3" key="1">
    <citation type="submission" date="2020-08" db="EMBL/GenBank/DDBJ databases">
        <title>Genomic Encyclopedia of Type Strains, Phase IV (KMG-IV): sequencing the most valuable type-strain genomes for metagenomic binning, comparative biology and taxonomic classification.</title>
        <authorList>
            <person name="Goeker M."/>
        </authorList>
    </citation>
    <scope>NUCLEOTIDE SEQUENCE [LARGE SCALE GENOMIC DNA]</scope>
    <source>
        <strain evidence="2 3">DSM 25024</strain>
    </source>
</reference>
<comment type="caution">
    <text evidence="2">The sequence shown here is derived from an EMBL/GenBank/DDBJ whole genome shotgun (WGS) entry which is preliminary data.</text>
</comment>
<dbReference type="EMBL" id="JACIDO010000003">
    <property type="protein sequence ID" value="MBB3935748.1"/>
    <property type="molecule type" value="Genomic_DNA"/>
</dbReference>
<dbReference type="RefSeq" id="WP_090960919.1">
    <property type="nucleotide sequence ID" value="NZ_FOOA01000003.1"/>
</dbReference>
<organism evidence="2 3">
    <name type="scientific">Aureimonas phyllosphaerae</name>
    <dbReference type="NCBI Taxonomy" id="1166078"/>
    <lineage>
        <taxon>Bacteria</taxon>
        <taxon>Pseudomonadati</taxon>
        <taxon>Pseudomonadota</taxon>
        <taxon>Alphaproteobacteria</taxon>
        <taxon>Hyphomicrobiales</taxon>
        <taxon>Aurantimonadaceae</taxon>
        <taxon>Aureimonas</taxon>
    </lineage>
</organism>
<dbReference type="Proteomes" id="UP000531216">
    <property type="component" value="Unassembled WGS sequence"/>
</dbReference>
<proteinExistence type="predicted"/>
<dbReference type="PANTHER" id="PTHR34387:SF1">
    <property type="entry name" value="PERIPLASMIC IMMUNOGENIC PROTEIN"/>
    <property type="match status" value="1"/>
</dbReference>
<accession>A0A7W6FU60</accession>
<feature type="signal peptide" evidence="1">
    <location>
        <begin position="1"/>
        <end position="24"/>
    </location>
</feature>
<keyword evidence="1" id="KW-0732">Signal</keyword>
<evidence type="ECO:0000313" key="2">
    <source>
        <dbReference type="EMBL" id="MBB3935748.1"/>
    </source>
</evidence>
<protein>
    <recommendedName>
        <fullName evidence="4">SIMPL domain-containing protein</fullName>
    </recommendedName>
</protein>
<dbReference type="InterPro" id="IPR007497">
    <property type="entry name" value="SIMPL/DUF541"/>
</dbReference>
<keyword evidence="3" id="KW-1185">Reference proteome</keyword>